<dbReference type="SUPFAM" id="SSF51735">
    <property type="entry name" value="NAD(P)-binding Rossmann-fold domains"/>
    <property type="match status" value="1"/>
</dbReference>
<name>D6U007_KTERA</name>
<organism evidence="5 6">
    <name type="scientific">Ktedonobacter racemifer DSM 44963</name>
    <dbReference type="NCBI Taxonomy" id="485913"/>
    <lineage>
        <taxon>Bacteria</taxon>
        <taxon>Bacillati</taxon>
        <taxon>Chloroflexota</taxon>
        <taxon>Ktedonobacteria</taxon>
        <taxon>Ktedonobacterales</taxon>
        <taxon>Ktedonobacteraceae</taxon>
        <taxon>Ktedonobacter</taxon>
    </lineage>
</organism>
<dbReference type="PANTHER" id="PTHR43103">
    <property type="entry name" value="NUCLEOSIDE-DIPHOSPHATE-SUGAR EPIMERASE"/>
    <property type="match status" value="1"/>
</dbReference>
<reference evidence="5 6" key="1">
    <citation type="journal article" date="2011" name="Stand. Genomic Sci.">
        <title>Non-contiguous finished genome sequence and contextual data of the filamentous soil bacterium Ktedonobacter racemifer type strain (SOSP1-21).</title>
        <authorList>
            <person name="Chang Y.J."/>
            <person name="Land M."/>
            <person name="Hauser L."/>
            <person name="Chertkov O."/>
            <person name="Del Rio T.G."/>
            <person name="Nolan M."/>
            <person name="Copeland A."/>
            <person name="Tice H."/>
            <person name="Cheng J.F."/>
            <person name="Lucas S."/>
            <person name="Han C."/>
            <person name="Goodwin L."/>
            <person name="Pitluck S."/>
            <person name="Ivanova N."/>
            <person name="Ovchinikova G."/>
            <person name="Pati A."/>
            <person name="Chen A."/>
            <person name="Palaniappan K."/>
            <person name="Mavromatis K."/>
            <person name="Liolios K."/>
            <person name="Brettin T."/>
            <person name="Fiebig A."/>
            <person name="Rohde M."/>
            <person name="Abt B."/>
            <person name="Goker M."/>
            <person name="Detter J.C."/>
            <person name="Woyke T."/>
            <person name="Bristow J."/>
            <person name="Eisen J.A."/>
            <person name="Markowitz V."/>
            <person name="Hugenholtz P."/>
            <person name="Kyrpides N.C."/>
            <person name="Klenk H.P."/>
            <person name="Lapidus A."/>
        </authorList>
    </citation>
    <scope>NUCLEOTIDE SEQUENCE [LARGE SCALE GENOMIC DNA]</scope>
    <source>
        <strain evidence="6">DSM 44963</strain>
    </source>
</reference>
<evidence type="ECO:0000313" key="5">
    <source>
        <dbReference type="EMBL" id="EFH82147.1"/>
    </source>
</evidence>
<protein>
    <submittedName>
        <fullName evidence="5">NAD-dependent epimerase/dehydratase</fullName>
    </submittedName>
</protein>
<keyword evidence="2" id="KW-0560">Oxidoreductase</keyword>
<evidence type="ECO:0000313" key="6">
    <source>
        <dbReference type="Proteomes" id="UP000004508"/>
    </source>
</evidence>
<dbReference type="OrthoDB" id="9779902at2"/>
<evidence type="ECO:0000256" key="3">
    <source>
        <dbReference type="ARBA" id="ARBA00023027"/>
    </source>
</evidence>
<dbReference type="EMBL" id="ADVG01000004">
    <property type="protein sequence ID" value="EFH82147.1"/>
    <property type="molecule type" value="Genomic_DNA"/>
</dbReference>
<dbReference type="InterPro" id="IPR001509">
    <property type="entry name" value="Epimerase_deHydtase"/>
</dbReference>
<dbReference type="Proteomes" id="UP000004508">
    <property type="component" value="Unassembled WGS sequence"/>
</dbReference>
<evidence type="ECO:0000259" key="4">
    <source>
        <dbReference type="Pfam" id="PF01370"/>
    </source>
</evidence>
<dbReference type="RefSeq" id="WP_007920013.1">
    <property type="nucleotide sequence ID" value="NZ_ADVG01000004.1"/>
</dbReference>
<comment type="similarity">
    <text evidence="1">Belongs to the NAD(P)-dependent epimerase/dehydratase family.</text>
</comment>
<gene>
    <name evidence="5" type="ORF">Krac_2931</name>
</gene>
<dbReference type="Gene3D" id="3.40.50.720">
    <property type="entry name" value="NAD(P)-binding Rossmann-like Domain"/>
    <property type="match status" value="1"/>
</dbReference>
<accession>D6U007</accession>
<keyword evidence="6" id="KW-1185">Reference proteome</keyword>
<sequence length="265" mass="29175">MDSHQTSSCTRILLTGAAGGIGSAFFAATSSRYTFRLADKAPFTLPEELVKEHEVITLDIADPLACQEACRDIDIVVHLAADPSPEADFYSSLLPNNIQGVYNIFRAAKDQGCQRVVFASSAHVFSGYAEDIQGHTETPVRPGNMYGVSKCFGEAVATYFAHSEGLSSIAIRIGAYTRNGVVPEWMHKYPDPRGLSVYLSERDFNQLLIGCIETPNIPFAIVHGISDNHLKRLNINSTRELVGYAPQDDAFDLFEEILQAWLQNK</sequence>
<dbReference type="GO" id="GO:0016491">
    <property type="term" value="F:oxidoreductase activity"/>
    <property type="evidence" value="ECO:0007669"/>
    <property type="project" value="UniProtKB-KW"/>
</dbReference>
<dbReference type="FunCoup" id="D6U007">
    <property type="interactions" value="5"/>
</dbReference>
<keyword evidence="3" id="KW-0520">NAD</keyword>
<dbReference type="CDD" id="cd08946">
    <property type="entry name" value="SDR_e"/>
    <property type="match status" value="1"/>
</dbReference>
<evidence type="ECO:0000256" key="1">
    <source>
        <dbReference type="ARBA" id="ARBA00007637"/>
    </source>
</evidence>
<dbReference type="STRING" id="485913.Krac_2931"/>
<dbReference type="InParanoid" id="D6U007"/>
<dbReference type="PANTHER" id="PTHR43103:SF5">
    <property type="entry name" value="4-EPIMERASE, PUTATIVE (AFU_ORTHOLOGUE AFUA_7G00360)-RELATED"/>
    <property type="match status" value="1"/>
</dbReference>
<evidence type="ECO:0000256" key="2">
    <source>
        <dbReference type="ARBA" id="ARBA00023002"/>
    </source>
</evidence>
<dbReference type="Pfam" id="PF01370">
    <property type="entry name" value="Epimerase"/>
    <property type="match status" value="1"/>
</dbReference>
<feature type="domain" description="NAD-dependent epimerase/dehydratase" evidence="4">
    <location>
        <begin position="12"/>
        <end position="173"/>
    </location>
</feature>
<dbReference type="AlphaFoldDB" id="D6U007"/>
<proteinExistence type="inferred from homology"/>
<dbReference type="eggNOG" id="COG0451">
    <property type="taxonomic scope" value="Bacteria"/>
</dbReference>
<comment type="caution">
    <text evidence="5">The sequence shown here is derived from an EMBL/GenBank/DDBJ whole genome shotgun (WGS) entry which is preliminary data.</text>
</comment>
<dbReference type="InterPro" id="IPR036291">
    <property type="entry name" value="NAD(P)-bd_dom_sf"/>
</dbReference>